<dbReference type="InterPro" id="IPR014774">
    <property type="entry name" value="KaiC-like_dom"/>
</dbReference>
<name>A0A371NE31_9EURY</name>
<dbReference type="Proteomes" id="UP000256864">
    <property type="component" value="Unassembled WGS sequence"/>
</dbReference>
<keyword evidence="2" id="KW-0067">ATP-binding</keyword>
<sequence length="224" mass="24421">MSENYSTGIVGLDAVLGELEPGHLMLLTGPPKVGKTVLATEFTYRALQRGNPCLFIAAEYGYRDLQRNTMAFNWFIQSLADKLHVIDLPTGLAGGKPQDSGNVRYSALQNTTDLMVKVGISTRSLYQEEGTMVSVFDSASILLAFNPPKLVLRVLKAYNDRVRDAGGIALVTYTEGVADEDIEEEIPGLFDVHIQMDGSVISAVMDGERMEAPYRITDQGITVG</sequence>
<evidence type="ECO:0000256" key="2">
    <source>
        <dbReference type="ARBA" id="ARBA00022840"/>
    </source>
</evidence>
<keyword evidence="5" id="KW-1185">Reference proteome</keyword>
<keyword evidence="1" id="KW-0547">Nucleotide-binding</keyword>
<dbReference type="SUPFAM" id="SSF52540">
    <property type="entry name" value="P-loop containing nucleoside triphosphate hydrolases"/>
    <property type="match status" value="1"/>
</dbReference>
<dbReference type="InterPro" id="IPR055927">
    <property type="entry name" value="DUF7504"/>
</dbReference>
<dbReference type="Pfam" id="PF24336">
    <property type="entry name" value="DUF7504"/>
    <property type="match status" value="1"/>
</dbReference>
<evidence type="ECO:0000313" key="5">
    <source>
        <dbReference type="Proteomes" id="UP000256864"/>
    </source>
</evidence>
<proteinExistence type="predicted"/>
<reference evidence="4 5" key="1">
    <citation type="submission" date="2018-07" db="EMBL/GenBank/DDBJ databases">
        <title>Genomic Encyclopedia of Type Strains, Phase IV (KMG-IV): sequencing the most valuable type-strain genomes for metagenomic binning, comparative biology and taxonomic classification.</title>
        <authorList>
            <person name="Goeker M."/>
        </authorList>
    </citation>
    <scope>NUCLEOTIDE SEQUENCE [LARGE SCALE GENOMIC DNA]</scope>
    <source>
        <strain evidence="4 5">DSM 7466</strain>
    </source>
</reference>
<dbReference type="Pfam" id="PF06745">
    <property type="entry name" value="ATPase"/>
    <property type="match status" value="1"/>
</dbReference>
<dbReference type="RefSeq" id="WP_115892263.1">
    <property type="nucleotide sequence ID" value="NZ_QREL01000001.1"/>
</dbReference>
<evidence type="ECO:0000259" key="3">
    <source>
        <dbReference type="Pfam" id="PF06745"/>
    </source>
</evidence>
<dbReference type="InterPro" id="IPR027417">
    <property type="entry name" value="P-loop_NTPase"/>
</dbReference>
<dbReference type="AlphaFoldDB" id="A0A371NE31"/>
<dbReference type="EMBL" id="QREL01000001">
    <property type="protein sequence ID" value="REE28763.1"/>
    <property type="molecule type" value="Genomic_DNA"/>
</dbReference>
<gene>
    <name evidence="4" type="ORF">C7452_0784</name>
</gene>
<feature type="domain" description="KaiC-like" evidence="3">
    <location>
        <begin position="6"/>
        <end position="100"/>
    </location>
</feature>
<evidence type="ECO:0000256" key="1">
    <source>
        <dbReference type="ARBA" id="ARBA00022741"/>
    </source>
</evidence>
<accession>A0A371NE31</accession>
<dbReference type="GO" id="GO:0005524">
    <property type="term" value="F:ATP binding"/>
    <property type="evidence" value="ECO:0007669"/>
    <property type="project" value="UniProtKB-KW"/>
</dbReference>
<comment type="caution">
    <text evidence="4">The sequence shown here is derived from an EMBL/GenBank/DDBJ whole genome shotgun (WGS) entry which is preliminary data.</text>
</comment>
<organism evidence="4 5">
    <name type="scientific">Methanothermobacter defluvii</name>
    <dbReference type="NCBI Taxonomy" id="49339"/>
    <lineage>
        <taxon>Archaea</taxon>
        <taxon>Methanobacteriati</taxon>
        <taxon>Methanobacteriota</taxon>
        <taxon>Methanomada group</taxon>
        <taxon>Methanobacteria</taxon>
        <taxon>Methanobacteriales</taxon>
        <taxon>Methanobacteriaceae</taxon>
        <taxon>Methanothermobacter</taxon>
    </lineage>
</organism>
<dbReference type="Gene3D" id="3.40.50.300">
    <property type="entry name" value="P-loop containing nucleotide triphosphate hydrolases"/>
    <property type="match status" value="1"/>
</dbReference>
<protein>
    <submittedName>
        <fullName evidence="4">KaiC/GvpD/RAD55 family RecA-like ATPase</fullName>
    </submittedName>
</protein>
<evidence type="ECO:0000313" key="4">
    <source>
        <dbReference type="EMBL" id="REE28763.1"/>
    </source>
</evidence>
<dbReference type="PANTHER" id="PTHR43637">
    <property type="entry name" value="UPF0273 PROTEIN TM_0370"/>
    <property type="match status" value="1"/>
</dbReference>